<dbReference type="PROSITE" id="PS50082">
    <property type="entry name" value="WD_REPEATS_2"/>
    <property type="match status" value="4"/>
</dbReference>
<evidence type="ECO:0000256" key="9">
    <source>
        <dbReference type="PROSITE-ProRule" id="PRU00221"/>
    </source>
</evidence>
<sequence>MLSTSLPTLNLTFIYQVVVIFLIIYSQIQKMAAEIKPATQSNERFCTTKKPILLSKLDGCSDEINAAVIIPGEEGIISVSDDKTVRVWLKRDSGQYWPSICQYMPSGTTSIYYTVETRQLFIGQENGTVSEFTLASDFNRMMPEKEYLAHQARVTDIIFAINCEWVLSVGRDKVFSFNCTQTGRNIGTFNAEAWCTALQFDVQTKHAFVGDYSGQITMLKLDNNGASVITTLKGHSGSIRSLSWDSDRNMLFSGSFDHTVIVWDIGGQQGHAYELQGHHNKVSSLYYSTSTKQLISAGEDNVIVFWDMNQPRQETPEWVESDLCQLCGRPFFWNLRAMMDQRQLGLRQHHCRHCGKAICEKCSTGRLNIPSMGFEFAVRVCEPCHNALKDKERTSLATFHDAKHSVVAMSLDETNKRLVTVGQDRLIKVWDISALL</sequence>
<keyword evidence="5" id="KW-0967">Endosome</keyword>
<keyword evidence="10" id="KW-0812">Transmembrane</keyword>
<dbReference type="Proteomes" id="UP001652700">
    <property type="component" value="Unplaced"/>
</dbReference>
<evidence type="ECO:0000256" key="10">
    <source>
        <dbReference type="SAM" id="Phobius"/>
    </source>
</evidence>
<evidence type="ECO:0000256" key="5">
    <source>
        <dbReference type="ARBA" id="ARBA00022753"/>
    </source>
</evidence>
<keyword evidence="10" id="KW-0472">Membrane</keyword>
<feature type="domain" description="FYVE-type" evidence="11">
    <location>
        <begin position="318"/>
        <end position="389"/>
    </location>
</feature>
<evidence type="ECO:0000256" key="8">
    <source>
        <dbReference type="PROSITE-ProRule" id="PRU00091"/>
    </source>
</evidence>
<dbReference type="InterPro" id="IPR001680">
    <property type="entry name" value="WD40_rpt"/>
</dbReference>
<evidence type="ECO:0000256" key="4">
    <source>
        <dbReference type="ARBA" id="ARBA00022737"/>
    </source>
</evidence>
<dbReference type="PROSITE" id="PS50178">
    <property type="entry name" value="ZF_FYVE"/>
    <property type="match status" value="1"/>
</dbReference>
<dbReference type="PRINTS" id="PR00320">
    <property type="entry name" value="GPROTEINBRPT"/>
</dbReference>
<evidence type="ECO:0000256" key="3">
    <source>
        <dbReference type="ARBA" id="ARBA00022723"/>
    </source>
</evidence>
<dbReference type="InterPro" id="IPR017455">
    <property type="entry name" value="Znf_FYVE-rel"/>
</dbReference>
<keyword evidence="3" id="KW-0479">Metal-binding</keyword>
<dbReference type="SMART" id="SM00320">
    <property type="entry name" value="WD40"/>
    <property type="match status" value="6"/>
</dbReference>
<keyword evidence="7" id="KW-0862">Zinc</keyword>
<dbReference type="Pfam" id="PF00400">
    <property type="entry name" value="WD40"/>
    <property type="match status" value="4"/>
</dbReference>
<dbReference type="InterPro" id="IPR036322">
    <property type="entry name" value="WD40_repeat_dom_sf"/>
</dbReference>
<evidence type="ECO:0000256" key="7">
    <source>
        <dbReference type="ARBA" id="ARBA00022833"/>
    </source>
</evidence>
<dbReference type="InterPro" id="IPR019775">
    <property type="entry name" value="WD40_repeat_CS"/>
</dbReference>
<keyword evidence="4" id="KW-0677">Repeat</keyword>
<dbReference type="RefSeq" id="XP_050513910.1">
    <property type="nucleotide sequence ID" value="XM_050657953.1"/>
</dbReference>
<dbReference type="SMART" id="SM00064">
    <property type="entry name" value="FYVE"/>
    <property type="match status" value="1"/>
</dbReference>
<dbReference type="CDD" id="cd15718">
    <property type="entry name" value="FYVE_WDFY1_like"/>
    <property type="match status" value="1"/>
</dbReference>
<dbReference type="PANTHER" id="PTHR46189">
    <property type="entry name" value="LD41958P"/>
    <property type="match status" value="1"/>
</dbReference>
<evidence type="ECO:0000313" key="12">
    <source>
        <dbReference type="EnsemblMetazoa" id="XP_050513910.1"/>
    </source>
</evidence>
<reference evidence="12" key="1">
    <citation type="submission" date="2025-05" db="UniProtKB">
        <authorList>
            <consortium name="EnsemblMetazoa"/>
        </authorList>
    </citation>
    <scope>IDENTIFICATION</scope>
</reference>
<evidence type="ECO:0000259" key="11">
    <source>
        <dbReference type="PROSITE" id="PS50178"/>
    </source>
</evidence>
<keyword evidence="10" id="KW-1133">Transmembrane helix</keyword>
<feature type="repeat" description="WD" evidence="9">
    <location>
        <begin position="232"/>
        <end position="265"/>
    </location>
</feature>
<accession>A0ABM5KUP8</accession>
<dbReference type="InterPro" id="IPR020472">
    <property type="entry name" value="WD40_PAC1"/>
</dbReference>
<dbReference type="PANTHER" id="PTHR46189:SF1">
    <property type="entry name" value="LD41958P"/>
    <property type="match status" value="1"/>
</dbReference>
<dbReference type="GeneID" id="126889569"/>
<dbReference type="InterPro" id="IPR015943">
    <property type="entry name" value="WD40/YVTN_repeat-like_dom_sf"/>
</dbReference>
<feature type="repeat" description="WD" evidence="9">
    <location>
        <begin position="275"/>
        <end position="316"/>
    </location>
</feature>
<proteinExistence type="predicted"/>
<evidence type="ECO:0000313" key="13">
    <source>
        <dbReference type="Proteomes" id="UP001652700"/>
    </source>
</evidence>
<dbReference type="EnsemblMetazoa" id="XM_050657953.1">
    <property type="protein sequence ID" value="XP_050513910.1"/>
    <property type="gene ID" value="LOC126889569"/>
</dbReference>
<protein>
    <recommendedName>
        <fullName evidence="11">FYVE-type domain-containing protein</fullName>
    </recommendedName>
</protein>
<dbReference type="InterPro" id="IPR000306">
    <property type="entry name" value="Znf_FYVE"/>
</dbReference>
<organism evidence="12 13">
    <name type="scientific">Diabrotica virgifera virgifera</name>
    <name type="common">western corn rootworm</name>
    <dbReference type="NCBI Taxonomy" id="50390"/>
    <lineage>
        <taxon>Eukaryota</taxon>
        <taxon>Metazoa</taxon>
        <taxon>Ecdysozoa</taxon>
        <taxon>Arthropoda</taxon>
        <taxon>Hexapoda</taxon>
        <taxon>Insecta</taxon>
        <taxon>Pterygota</taxon>
        <taxon>Neoptera</taxon>
        <taxon>Endopterygota</taxon>
        <taxon>Coleoptera</taxon>
        <taxon>Polyphaga</taxon>
        <taxon>Cucujiformia</taxon>
        <taxon>Chrysomeloidea</taxon>
        <taxon>Chrysomelidae</taxon>
        <taxon>Galerucinae</taxon>
        <taxon>Diabroticina</taxon>
        <taxon>Diabroticites</taxon>
        <taxon>Diabrotica</taxon>
    </lineage>
</organism>
<name>A0ABM5KUP8_DIAVI</name>
<dbReference type="InterPro" id="IPR013083">
    <property type="entry name" value="Znf_RING/FYVE/PHD"/>
</dbReference>
<feature type="repeat" description="WD" evidence="9">
    <location>
        <begin position="399"/>
        <end position="436"/>
    </location>
</feature>
<comment type="subcellular location">
    <subcellularLocation>
        <location evidence="1">Early endosome</location>
    </subcellularLocation>
</comment>
<dbReference type="Gene3D" id="3.30.40.10">
    <property type="entry name" value="Zinc/RING finger domain, C3HC4 (zinc finger)"/>
    <property type="match status" value="1"/>
</dbReference>
<dbReference type="SUPFAM" id="SSF57903">
    <property type="entry name" value="FYVE/PHD zinc finger"/>
    <property type="match status" value="1"/>
</dbReference>
<feature type="repeat" description="WD" evidence="9">
    <location>
        <begin position="57"/>
        <end position="88"/>
    </location>
</feature>
<dbReference type="Gene3D" id="2.130.10.10">
    <property type="entry name" value="YVTN repeat-like/Quinoprotein amine dehydrogenase"/>
    <property type="match status" value="2"/>
</dbReference>
<dbReference type="InterPro" id="IPR042234">
    <property type="entry name" value="WDFY1/WDFY2"/>
</dbReference>
<dbReference type="PROSITE" id="PS00678">
    <property type="entry name" value="WD_REPEATS_1"/>
    <property type="match status" value="3"/>
</dbReference>
<feature type="transmembrane region" description="Helical" evidence="10">
    <location>
        <begin position="6"/>
        <end position="26"/>
    </location>
</feature>
<dbReference type="PROSITE" id="PS50294">
    <property type="entry name" value="WD_REPEATS_REGION"/>
    <property type="match status" value="3"/>
</dbReference>
<evidence type="ECO:0000256" key="2">
    <source>
        <dbReference type="ARBA" id="ARBA00022574"/>
    </source>
</evidence>
<keyword evidence="13" id="KW-1185">Reference proteome</keyword>
<evidence type="ECO:0000256" key="6">
    <source>
        <dbReference type="ARBA" id="ARBA00022771"/>
    </source>
</evidence>
<dbReference type="Pfam" id="PF01363">
    <property type="entry name" value="FYVE"/>
    <property type="match status" value="1"/>
</dbReference>
<evidence type="ECO:0000256" key="1">
    <source>
        <dbReference type="ARBA" id="ARBA00004412"/>
    </source>
</evidence>
<keyword evidence="6 8" id="KW-0863">Zinc-finger</keyword>
<dbReference type="SUPFAM" id="SSF50978">
    <property type="entry name" value="WD40 repeat-like"/>
    <property type="match status" value="1"/>
</dbReference>
<keyword evidence="2 9" id="KW-0853">WD repeat</keyword>
<dbReference type="InterPro" id="IPR011011">
    <property type="entry name" value="Znf_FYVE_PHD"/>
</dbReference>